<dbReference type="EMBL" id="FOXQ01000003">
    <property type="protein sequence ID" value="SFP92073.1"/>
    <property type="molecule type" value="Genomic_DNA"/>
</dbReference>
<evidence type="ECO:0000313" key="2">
    <source>
        <dbReference type="Proteomes" id="UP000199031"/>
    </source>
</evidence>
<dbReference type="STRING" id="1465490.SAMN05444277_103161"/>
<accession>A0A1I5U9W2</accession>
<dbReference type="PROSITE" id="PS51257">
    <property type="entry name" value="PROKAR_LIPOPROTEIN"/>
    <property type="match status" value="1"/>
</dbReference>
<organism evidence="1 2">
    <name type="scientific">Parafilimonas terrae</name>
    <dbReference type="NCBI Taxonomy" id="1465490"/>
    <lineage>
        <taxon>Bacteria</taxon>
        <taxon>Pseudomonadati</taxon>
        <taxon>Bacteroidota</taxon>
        <taxon>Chitinophagia</taxon>
        <taxon>Chitinophagales</taxon>
        <taxon>Chitinophagaceae</taxon>
        <taxon>Parafilimonas</taxon>
    </lineage>
</organism>
<dbReference type="RefSeq" id="WP_090656693.1">
    <property type="nucleotide sequence ID" value="NZ_FOXQ01000003.1"/>
</dbReference>
<name>A0A1I5U9W2_9BACT</name>
<reference evidence="1 2" key="1">
    <citation type="submission" date="2016-10" db="EMBL/GenBank/DDBJ databases">
        <authorList>
            <person name="de Groot N.N."/>
        </authorList>
    </citation>
    <scope>NUCLEOTIDE SEQUENCE [LARGE SCALE GENOMIC DNA]</scope>
    <source>
        <strain evidence="1 2">DSM 28286</strain>
    </source>
</reference>
<dbReference type="Proteomes" id="UP000199031">
    <property type="component" value="Unassembled WGS sequence"/>
</dbReference>
<gene>
    <name evidence="1" type="ORF">SAMN05444277_103161</name>
</gene>
<dbReference type="OrthoDB" id="1043955at2"/>
<protein>
    <recommendedName>
        <fullName evidence="3">Lipoprotein</fullName>
    </recommendedName>
</protein>
<proteinExistence type="predicted"/>
<keyword evidence="2" id="KW-1185">Reference proteome</keyword>
<sequence>MRYLLISLLFVFSACSSSYKHLQTTAGDVHCLDKFKPDFSNVLYYTQVNVIGKHLSGLLLIKAMPDSSTRIVFSSEAGFKFFDFGFAPNGNFKVYYIIDEMDKKAVITTLRKDFEMVMMQPYSLQNGYVRKDIDSAYNYYTFPQEKGFNYYITDAGCNELIRLERASKRKAVVKIQMLDYKNGTPDSIGITHTNFNFNIGLKRLEKIAG</sequence>
<dbReference type="AlphaFoldDB" id="A0A1I5U9W2"/>
<evidence type="ECO:0008006" key="3">
    <source>
        <dbReference type="Google" id="ProtNLM"/>
    </source>
</evidence>
<evidence type="ECO:0000313" key="1">
    <source>
        <dbReference type="EMBL" id="SFP92073.1"/>
    </source>
</evidence>